<dbReference type="Proteomes" id="UP000492821">
    <property type="component" value="Unassembled WGS sequence"/>
</dbReference>
<reference evidence="6" key="2">
    <citation type="submission" date="2020-10" db="UniProtKB">
        <authorList>
            <consortium name="WormBaseParasite"/>
        </authorList>
    </citation>
    <scope>IDENTIFICATION</scope>
</reference>
<dbReference type="Gene3D" id="3.30.310.50">
    <property type="entry name" value="Alpha-D-phosphohexomutase, C-terminal domain"/>
    <property type="match status" value="1"/>
</dbReference>
<dbReference type="Gene3D" id="3.40.120.10">
    <property type="entry name" value="Alpha-D-Glucose-1,6-Bisphosphate, subunit A, domain 3"/>
    <property type="match status" value="2"/>
</dbReference>
<evidence type="ECO:0000259" key="3">
    <source>
        <dbReference type="Pfam" id="PF21404"/>
    </source>
</evidence>
<dbReference type="InterPro" id="IPR049022">
    <property type="entry name" value="AMG1_III"/>
</dbReference>
<dbReference type="WBParaSite" id="Pan_g18405.t1">
    <property type="protein sequence ID" value="Pan_g18405.t1"/>
    <property type="gene ID" value="Pan_g18405"/>
</dbReference>
<dbReference type="Pfam" id="PF21404">
    <property type="entry name" value="AMG1_III"/>
    <property type="match status" value="1"/>
</dbReference>
<keyword evidence="5" id="KW-1185">Reference proteome</keyword>
<sequence length="596" mass="66197">MFVNESLDYPLPLAANPYRVFNRNYKGVSVPVDPNRSFRYGTAGFRYDADVLQFIANRAGEFFAHYANQRNGHTYGVMVTASHNKGGDNGLKFVGPYGGPLEDEAIKMMEEVVNYPDEEYMRMGSLATAVKENLGRHLGEVDFERVYNPNAKRVSEASCILVGYDTRQSSRFLADAVIQGIFRALPGFEVASTATPVTTPQLHWLVQYPILSGGRSGPEIDKAMQPLLNPVRNISEFTEDVYVDCANGVGALLMPKYISELNSPRNVSVLNANVGDDATLNNRCGADYVKSNHLYPQGCADFPPMTRIASLDGDADRMLYFTKKENGEIFLFDGDHLNKLFTEFIEKRLDALPSCKLGTVFTGYSDMVMKQWAADLKVGGVVANTGVANLIKKANAFDIAVYFEPNGHGSVIVKKDVLREIESKAKENPRARELLNFLELVNPAIGDGVANFFATEYILSVEGLTTRSWMEQTFKPSNTQLSAIRVPDKDVFLVASEDETIWLAPGPLKDACKELWQFLGTIFGDFTYFVRPSGTENVVRLFLQTSNDHTNNLNVINSVFEYVISNYKPSEEQTVDQIVESAKAFYASLETAQPGN</sequence>
<dbReference type="Pfam" id="PF21405">
    <property type="entry name" value="AMG1_II"/>
    <property type="match status" value="1"/>
</dbReference>
<dbReference type="GO" id="GO:0006048">
    <property type="term" value="P:UDP-N-acetylglucosamine biosynthetic process"/>
    <property type="evidence" value="ECO:0007669"/>
    <property type="project" value="TreeGrafter"/>
</dbReference>
<dbReference type="PANTHER" id="PTHR45955">
    <property type="entry name" value="PHOSPHOACETYLGLUCOSAMINE MUTASE"/>
    <property type="match status" value="1"/>
</dbReference>
<protein>
    <submittedName>
        <fullName evidence="6">Phosphoacetylglucosamine mutase</fullName>
    </submittedName>
</protein>
<feature type="domain" description="Phosphoacetylglucosamine mutase AMG1" evidence="3">
    <location>
        <begin position="333"/>
        <end position="462"/>
    </location>
</feature>
<dbReference type="InterPro" id="IPR049023">
    <property type="entry name" value="AMG1_II"/>
</dbReference>
<proteinExistence type="inferred from homology"/>
<reference evidence="5" key="1">
    <citation type="journal article" date="2013" name="Genetics">
        <title>The draft genome and transcriptome of Panagrellus redivivus are shaped by the harsh demands of a free-living lifestyle.</title>
        <authorList>
            <person name="Srinivasan J."/>
            <person name="Dillman A.R."/>
            <person name="Macchietto M.G."/>
            <person name="Heikkinen L."/>
            <person name="Lakso M."/>
            <person name="Fracchia K.M."/>
            <person name="Antoshechkin I."/>
            <person name="Mortazavi A."/>
            <person name="Wong G."/>
            <person name="Sternberg P.W."/>
        </authorList>
    </citation>
    <scope>NUCLEOTIDE SEQUENCE [LARGE SCALE GENOMIC DNA]</scope>
    <source>
        <strain evidence="5">MT8872</strain>
    </source>
</reference>
<name>A0A7E4VBG2_PANRE</name>
<evidence type="ECO:0000313" key="5">
    <source>
        <dbReference type="Proteomes" id="UP000492821"/>
    </source>
</evidence>
<dbReference type="PANTHER" id="PTHR45955:SF1">
    <property type="entry name" value="PHOSPHOACETYLGLUCOSAMINE MUTASE"/>
    <property type="match status" value="1"/>
</dbReference>
<dbReference type="Pfam" id="PF02878">
    <property type="entry name" value="PGM_PMM_I"/>
    <property type="match status" value="2"/>
</dbReference>
<accession>A0A7E4VBG2</accession>
<evidence type="ECO:0000313" key="6">
    <source>
        <dbReference type="WBParaSite" id="Pan_g18405.t1"/>
    </source>
</evidence>
<evidence type="ECO:0000259" key="2">
    <source>
        <dbReference type="Pfam" id="PF02878"/>
    </source>
</evidence>
<feature type="domain" description="Phosphoacetylglucosamine mutase AMG1" evidence="4">
    <location>
        <begin position="240"/>
        <end position="318"/>
    </location>
</feature>
<dbReference type="InterPro" id="IPR016055">
    <property type="entry name" value="A-D-PHexomutase_a/b/a-I/II/III"/>
</dbReference>
<dbReference type="InterPro" id="IPR036900">
    <property type="entry name" value="A-D-PHexomutase_C_sf"/>
</dbReference>
<comment type="similarity">
    <text evidence="1">Belongs to the phosphohexose mutase family.</text>
</comment>
<organism evidence="5 6">
    <name type="scientific">Panagrellus redivivus</name>
    <name type="common">Microworm</name>
    <dbReference type="NCBI Taxonomy" id="6233"/>
    <lineage>
        <taxon>Eukaryota</taxon>
        <taxon>Metazoa</taxon>
        <taxon>Ecdysozoa</taxon>
        <taxon>Nematoda</taxon>
        <taxon>Chromadorea</taxon>
        <taxon>Rhabditida</taxon>
        <taxon>Tylenchina</taxon>
        <taxon>Panagrolaimomorpha</taxon>
        <taxon>Panagrolaimoidea</taxon>
        <taxon>Panagrolaimidae</taxon>
        <taxon>Panagrellus</taxon>
    </lineage>
</organism>
<feature type="domain" description="Alpha-D-phosphohexomutase alpha/beta/alpha" evidence="2">
    <location>
        <begin position="155"/>
        <end position="208"/>
    </location>
</feature>
<evidence type="ECO:0000256" key="1">
    <source>
        <dbReference type="ARBA" id="ARBA00010231"/>
    </source>
</evidence>
<dbReference type="AlphaFoldDB" id="A0A7E4VBG2"/>
<dbReference type="InterPro" id="IPR005844">
    <property type="entry name" value="A-D-PHexomutase_a/b/a-I"/>
</dbReference>
<dbReference type="SUPFAM" id="SSF53738">
    <property type="entry name" value="Phosphoglucomutase, first 3 domains"/>
    <property type="match status" value="3"/>
</dbReference>
<dbReference type="SUPFAM" id="SSF55957">
    <property type="entry name" value="Phosphoglucomutase, C-terminal domain"/>
    <property type="match status" value="1"/>
</dbReference>
<feature type="domain" description="Alpha-D-phosphohexomutase alpha/beta/alpha" evidence="2">
    <location>
        <begin position="66"/>
        <end position="114"/>
    </location>
</feature>
<dbReference type="GO" id="GO:0005975">
    <property type="term" value="P:carbohydrate metabolic process"/>
    <property type="evidence" value="ECO:0007669"/>
    <property type="project" value="InterPro"/>
</dbReference>
<evidence type="ECO:0000259" key="4">
    <source>
        <dbReference type="Pfam" id="PF21405"/>
    </source>
</evidence>
<dbReference type="GO" id="GO:0004610">
    <property type="term" value="F:phosphoacetylglucosamine mutase activity"/>
    <property type="evidence" value="ECO:0007669"/>
    <property type="project" value="TreeGrafter"/>
</dbReference>